<comment type="caution">
    <text evidence="1">The sequence shown here is derived from an EMBL/GenBank/DDBJ whole genome shotgun (WGS) entry which is preliminary data.</text>
</comment>
<organism evidence="1 2">
    <name type="scientific">Dreissena polymorpha</name>
    <name type="common">Zebra mussel</name>
    <name type="synonym">Mytilus polymorpha</name>
    <dbReference type="NCBI Taxonomy" id="45954"/>
    <lineage>
        <taxon>Eukaryota</taxon>
        <taxon>Metazoa</taxon>
        <taxon>Spiralia</taxon>
        <taxon>Lophotrochozoa</taxon>
        <taxon>Mollusca</taxon>
        <taxon>Bivalvia</taxon>
        <taxon>Autobranchia</taxon>
        <taxon>Heteroconchia</taxon>
        <taxon>Euheterodonta</taxon>
        <taxon>Imparidentia</taxon>
        <taxon>Neoheterodontei</taxon>
        <taxon>Myida</taxon>
        <taxon>Dreissenoidea</taxon>
        <taxon>Dreissenidae</taxon>
        <taxon>Dreissena</taxon>
    </lineage>
</organism>
<keyword evidence="2" id="KW-1185">Reference proteome</keyword>
<dbReference type="Proteomes" id="UP000828390">
    <property type="component" value="Unassembled WGS sequence"/>
</dbReference>
<sequence>MAKRETFWALLEQDGPDIILASETWLNSSIFEREILPDNYVFVSRRDRTNSTYGGVAIIAKHDMEGTEILNSTTSEFIAAPFNTSSTKKPIIIGCLYRPTDNNLDYT</sequence>
<reference evidence="1" key="2">
    <citation type="submission" date="2020-11" db="EMBL/GenBank/DDBJ databases">
        <authorList>
            <person name="McCartney M.A."/>
            <person name="Auch B."/>
            <person name="Kono T."/>
            <person name="Mallez S."/>
            <person name="Becker A."/>
            <person name="Gohl D.M."/>
            <person name="Silverstein K.A.T."/>
            <person name="Koren S."/>
            <person name="Bechman K.B."/>
            <person name="Herman A."/>
            <person name="Abrahante J.E."/>
            <person name="Garbe J."/>
        </authorList>
    </citation>
    <scope>NUCLEOTIDE SEQUENCE</scope>
    <source>
        <strain evidence="1">Duluth1</strain>
        <tissue evidence="1">Whole animal</tissue>
    </source>
</reference>
<dbReference type="Gene3D" id="3.60.10.10">
    <property type="entry name" value="Endonuclease/exonuclease/phosphatase"/>
    <property type="match status" value="1"/>
</dbReference>
<accession>A0A9D4FNB5</accession>
<proteinExistence type="predicted"/>
<protein>
    <submittedName>
        <fullName evidence="1">Uncharacterized protein</fullName>
    </submittedName>
</protein>
<evidence type="ECO:0000313" key="2">
    <source>
        <dbReference type="Proteomes" id="UP000828390"/>
    </source>
</evidence>
<name>A0A9D4FNB5_DREPO</name>
<dbReference type="SUPFAM" id="SSF56219">
    <property type="entry name" value="DNase I-like"/>
    <property type="match status" value="1"/>
</dbReference>
<reference evidence="1" key="1">
    <citation type="journal article" date="2019" name="bioRxiv">
        <title>The Genome of the Zebra Mussel, Dreissena polymorpha: A Resource for Invasive Species Research.</title>
        <authorList>
            <person name="McCartney M.A."/>
            <person name="Auch B."/>
            <person name="Kono T."/>
            <person name="Mallez S."/>
            <person name="Zhang Y."/>
            <person name="Obille A."/>
            <person name="Becker A."/>
            <person name="Abrahante J.E."/>
            <person name="Garbe J."/>
            <person name="Badalamenti J.P."/>
            <person name="Herman A."/>
            <person name="Mangelson H."/>
            <person name="Liachko I."/>
            <person name="Sullivan S."/>
            <person name="Sone E.D."/>
            <person name="Koren S."/>
            <person name="Silverstein K.A.T."/>
            <person name="Beckman K.B."/>
            <person name="Gohl D.M."/>
        </authorList>
    </citation>
    <scope>NUCLEOTIDE SEQUENCE</scope>
    <source>
        <strain evidence="1">Duluth1</strain>
        <tissue evidence="1">Whole animal</tissue>
    </source>
</reference>
<dbReference type="EMBL" id="JAIWYP010000007">
    <property type="protein sequence ID" value="KAH3800338.1"/>
    <property type="molecule type" value="Genomic_DNA"/>
</dbReference>
<dbReference type="InterPro" id="IPR036691">
    <property type="entry name" value="Endo/exonu/phosph_ase_sf"/>
</dbReference>
<gene>
    <name evidence="1" type="ORF">DPMN_153971</name>
</gene>
<dbReference type="AlphaFoldDB" id="A0A9D4FNB5"/>
<evidence type="ECO:0000313" key="1">
    <source>
        <dbReference type="EMBL" id="KAH3800338.1"/>
    </source>
</evidence>